<comment type="caution">
    <text evidence="6">Lacks conserved residue(s) required for the propagation of feature annotation.</text>
</comment>
<protein>
    <recommendedName>
        <fullName evidence="6">Probable purine permease</fullName>
    </recommendedName>
</protein>
<evidence type="ECO:0000313" key="7">
    <source>
        <dbReference type="EMBL" id="KAE8690390.1"/>
    </source>
</evidence>
<dbReference type="InterPro" id="IPR030182">
    <property type="entry name" value="PUP_plant"/>
</dbReference>
<keyword evidence="3 6" id="KW-0812">Transmembrane</keyword>
<gene>
    <name evidence="7" type="ORF">F3Y22_tig00110895pilonHSYRG00228</name>
</gene>
<keyword evidence="8" id="KW-1185">Reference proteome</keyword>
<comment type="similarity">
    <text evidence="1 6">Belongs to the purine permeases (TC 2.A.7.14) family.</text>
</comment>
<evidence type="ECO:0000256" key="1">
    <source>
        <dbReference type="ARBA" id="ARBA00006213"/>
    </source>
</evidence>
<accession>A0A6A2ZFQ8</accession>
<keyword evidence="4 6" id="KW-1133">Transmembrane helix</keyword>
<sequence length="352" mass="40088">MSYALVMEIRIVMCLFATGFPTIKMFINNKFEVIPREAREFELGETNGIAVRYCHDWPRSVKLRLLSAVIGVSPLHTVIFHDNGFGYRRDRSIMTATPLFVCYLKPCYVVVVMSAIIWQCFYLGVIGIIFCSSSLVSGNVIAVLFPVTEILAVIFYKESFQGDKGVALALSLWGFLSYFYDEIKQSKKAHLLQSEMPSLPNPSQDDYLKQALWKRWRDHKSSLKKKYFKNDLSLEEKLQNVSLGMLKYQWKDTVRFWSSQKGQATTKFTCTAGSKSFACIANNKDKLREKRAEYEATASSHGLVNVDDIENQAINDVLGPERYGRVRCQGSFVTPTKYFGSSTCHHSFSLPN</sequence>
<organism evidence="7 8">
    <name type="scientific">Hibiscus syriacus</name>
    <name type="common">Rose of Sharon</name>
    <dbReference type="NCBI Taxonomy" id="106335"/>
    <lineage>
        <taxon>Eukaryota</taxon>
        <taxon>Viridiplantae</taxon>
        <taxon>Streptophyta</taxon>
        <taxon>Embryophyta</taxon>
        <taxon>Tracheophyta</taxon>
        <taxon>Spermatophyta</taxon>
        <taxon>Magnoliopsida</taxon>
        <taxon>eudicotyledons</taxon>
        <taxon>Gunneridae</taxon>
        <taxon>Pentapetalae</taxon>
        <taxon>rosids</taxon>
        <taxon>malvids</taxon>
        <taxon>Malvales</taxon>
        <taxon>Malvaceae</taxon>
        <taxon>Malvoideae</taxon>
        <taxon>Hibiscus</taxon>
    </lineage>
</organism>
<feature type="transmembrane region" description="Helical" evidence="6">
    <location>
        <begin position="136"/>
        <end position="156"/>
    </location>
</feature>
<evidence type="ECO:0000313" key="8">
    <source>
        <dbReference type="Proteomes" id="UP000436088"/>
    </source>
</evidence>
<comment type="subcellular location">
    <subcellularLocation>
        <location evidence="6">Membrane</location>
        <topology evidence="6">Multi-pass membrane protein</topology>
    </subcellularLocation>
</comment>
<dbReference type="Pfam" id="PF16913">
    <property type="entry name" value="PUNUT"/>
    <property type="match status" value="1"/>
</dbReference>
<comment type="caution">
    <text evidence="7">The sequence shown here is derived from an EMBL/GenBank/DDBJ whole genome shotgun (WGS) entry which is preliminary data.</text>
</comment>
<dbReference type="PANTHER" id="PTHR31376:SF1">
    <property type="entry name" value="PURINE PERMEASE 2"/>
    <property type="match status" value="1"/>
</dbReference>
<feature type="transmembrane region" description="Helical" evidence="6">
    <location>
        <begin position="65"/>
        <end position="86"/>
    </location>
</feature>
<keyword evidence="2 6" id="KW-0813">Transport</keyword>
<evidence type="ECO:0000256" key="6">
    <source>
        <dbReference type="RuleBase" id="RU368015"/>
    </source>
</evidence>
<dbReference type="PANTHER" id="PTHR31376">
    <property type="entry name" value="OS09G0467300 PROTEIN-RELATED"/>
    <property type="match status" value="1"/>
</dbReference>
<feature type="transmembrane region" description="Helical" evidence="6">
    <location>
        <begin position="107"/>
        <end position="130"/>
    </location>
</feature>
<evidence type="ECO:0000256" key="2">
    <source>
        <dbReference type="ARBA" id="ARBA00022448"/>
    </source>
</evidence>
<evidence type="ECO:0000256" key="5">
    <source>
        <dbReference type="ARBA" id="ARBA00023136"/>
    </source>
</evidence>
<dbReference type="EMBL" id="VEPZ02001152">
    <property type="protein sequence ID" value="KAE8690390.1"/>
    <property type="molecule type" value="Genomic_DNA"/>
</dbReference>
<evidence type="ECO:0000256" key="4">
    <source>
        <dbReference type="ARBA" id="ARBA00022989"/>
    </source>
</evidence>
<dbReference type="GO" id="GO:0016020">
    <property type="term" value="C:membrane"/>
    <property type="evidence" value="ECO:0007669"/>
    <property type="project" value="UniProtKB-SubCell"/>
</dbReference>
<name>A0A6A2ZFQ8_HIBSY</name>
<reference evidence="7" key="1">
    <citation type="submission" date="2019-09" db="EMBL/GenBank/DDBJ databases">
        <title>Draft genome information of white flower Hibiscus syriacus.</title>
        <authorList>
            <person name="Kim Y.-M."/>
        </authorList>
    </citation>
    <scope>NUCLEOTIDE SEQUENCE [LARGE SCALE GENOMIC DNA]</scope>
    <source>
        <strain evidence="7">YM2019G1</strain>
    </source>
</reference>
<dbReference type="Proteomes" id="UP000436088">
    <property type="component" value="Unassembled WGS sequence"/>
</dbReference>
<dbReference type="AlphaFoldDB" id="A0A6A2ZFQ8"/>
<dbReference type="GO" id="GO:0005345">
    <property type="term" value="F:purine nucleobase transmembrane transporter activity"/>
    <property type="evidence" value="ECO:0007669"/>
    <property type="project" value="UniProtKB-UniRule"/>
</dbReference>
<evidence type="ECO:0000256" key="3">
    <source>
        <dbReference type="ARBA" id="ARBA00022692"/>
    </source>
</evidence>
<keyword evidence="5 6" id="KW-0472">Membrane</keyword>
<feature type="transmembrane region" description="Helical" evidence="6">
    <location>
        <begin position="7"/>
        <end position="27"/>
    </location>
</feature>
<dbReference type="GO" id="GO:0015211">
    <property type="term" value="F:purine nucleoside transmembrane transporter activity"/>
    <property type="evidence" value="ECO:0007669"/>
    <property type="project" value="UniProtKB-UniRule"/>
</dbReference>
<proteinExistence type="inferred from homology"/>